<dbReference type="Proteomes" id="UP000596661">
    <property type="component" value="Chromosome 6"/>
</dbReference>
<dbReference type="AlphaFoldDB" id="A0A803PY20"/>
<organism evidence="1 2">
    <name type="scientific">Cannabis sativa</name>
    <name type="common">Hemp</name>
    <name type="synonym">Marijuana</name>
    <dbReference type="NCBI Taxonomy" id="3483"/>
    <lineage>
        <taxon>Eukaryota</taxon>
        <taxon>Viridiplantae</taxon>
        <taxon>Streptophyta</taxon>
        <taxon>Embryophyta</taxon>
        <taxon>Tracheophyta</taxon>
        <taxon>Spermatophyta</taxon>
        <taxon>Magnoliopsida</taxon>
        <taxon>eudicotyledons</taxon>
        <taxon>Gunneridae</taxon>
        <taxon>Pentapetalae</taxon>
        <taxon>rosids</taxon>
        <taxon>fabids</taxon>
        <taxon>Rosales</taxon>
        <taxon>Cannabaceae</taxon>
        <taxon>Cannabis</taxon>
    </lineage>
</organism>
<reference evidence="1" key="1">
    <citation type="submission" date="2018-11" db="EMBL/GenBank/DDBJ databases">
        <authorList>
            <person name="Grassa J C."/>
        </authorList>
    </citation>
    <scope>NUCLEOTIDE SEQUENCE [LARGE SCALE GENOMIC DNA]</scope>
</reference>
<proteinExistence type="predicted"/>
<dbReference type="EMBL" id="UZAU01000553">
    <property type="status" value="NOT_ANNOTATED_CDS"/>
    <property type="molecule type" value="Genomic_DNA"/>
</dbReference>
<keyword evidence="2" id="KW-1185">Reference proteome</keyword>
<protein>
    <submittedName>
        <fullName evidence="1">Uncharacterized protein</fullName>
    </submittedName>
</protein>
<dbReference type="EnsemblPlants" id="evm.model.06.35">
    <property type="protein sequence ID" value="cds.evm.model.06.35"/>
    <property type="gene ID" value="evm.TU.06.35"/>
</dbReference>
<evidence type="ECO:0000313" key="2">
    <source>
        <dbReference type="Proteomes" id="UP000596661"/>
    </source>
</evidence>
<evidence type="ECO:0000313" key="1">
    <source>
        <dbReference type="EnsemblPlants" id="cds.evm.model.06.35"/>
    </source>
</evidence>
<accession>A0A803PY20</accession>
<name>A0A803PY20_CANSA</name>
<reference evidence="1" key="2">
    <citation type="submission" date="2021-03" db="UniProtKB">
        <authorList>
            <consortium name="EnsemblPlants"/>
        </authorList>
    </citation>
    <scope>IDENTIFICATION</scope>
</reference>
<dbReference type="Gramene" id="evm.model.06.35">
    <property type="protein sequence ID" value="cds.evm.model.06.35"/>
    <property type="gene ID" value="evm.TU.06.35"/>
</dbReference>
<sequence length="201" mass="23171">MTTHLDMDGGLTGCDQTAVKATNKVEWCRGGVDEVMTSRDDVAHGRAVTEHLDMHGPNVMRVDQNDRHRAQVLKPNICGRKNFPNNFSNQTIEVEDLNLEDSMSKMDLRDRLYAKREKVRCEKVRSREGDLKNNINDRIRGREILDDNTRRLKDQIFVLTKIMDQLVRKESGTVFDSDDEDLEPCIKRILEALLPARFCMP</sequence>